<evidence type="ECO:0000256" key="7">
    <source>
        <dbReference type="ARBA" id="ARBA00022968"/>
    </source>
</evidence>
<evidence type="ECO:0000313" key="15">
    <source>
        <dbReference type="EMBL" id="KAK2577093.1"/>
    </source>
</evidence>
<feature type="transmembrane region" description="Helical" evidence="12">
    <location>
        <begin position="7"/>
        <end position="27"/>
    </location>
</feature>
<comment type="similarity">
    <text evidence="3 12">Belongs to the glycosyltransferase 10 family.</text>
</comment>
<comment type="pathway">
    <text evidence="2">Protein modification; protein glycosylation.</text>
</comment>
<dbReference type="EC" id="2.4.1.-" evidence="12"/>
<protein>
    <recommendedName>
        <fullName evidence="12">Fucosyltransferase</fullName>
        <ecNumber evidence="12">2.4.1.-</ecNumber>
    </recommendedName>
</protein>
<dbReference type="EMBL" id="JAIFRP010004363">
    <property type="protein sequence ID" value="KAK2577093.1"/>
    <property type="molecule type" value="Genomic_DNA"/>
</dbReference>
<sequence>MSWICSRLSFIALFFSICGLYLLSFYFDLKIENILNFRVAYKVVPWRMSDNKTLKTILFWEGMFGDKTFYFGENDIFLNCPVNECYATYDSSYINVEDFDAILFHGAELDSFNLPEKRTTKQYYFFVNLESPVNRPIQDTFFEEYFNATMTYRLDSDVVWPYGIVRDLESDKIVAPSTDIVWDIPDENEDNSKLSSTLHAKDSTLTNTIADKSKEVAWLVSNCPAKSGRWEYVTELSKYIGVDIYGSCGDRYACPYSRDCFRELFEPNYFFYLSFENSLCQDYVTEKLYKAMRYDMIPIVYGGANYSRFAPPISYIDVLNYDSPQDLAKFLKKLIANPREYRKYFRWKKRYRVEHSIFSTACNLCMFLHARNESKTYAPLSDWYSYEKCPLQTLLSAQRYVTKVALKDDTN</sequence>
<comment type="subcellular location">
    <subcellularLocation>
        <location evidence="1 12">Golgi apparatus</location>
        <location evidence="1 12">Golgi stack membrane</location>
        <topology evidence="1 12">Single-pass type II membrane protein</topology>
    </subcellularLocation>
</comment>
<evidence type="ECO:0000256" key="11">
    <source>
        <dbReference type="ARBA" id="ARBA00023180"/>
    </source>
</evidence>
<evidence type="ECO:0000256" key="2">
    <source>
        <dbReference type="ARBA" id="ARBA00004922"/>
    </source>
</evidence>
<dbReference type="Pfam" id="PF17039">
    <property type="entry name" value="Glyco_tran_10_N"/>
    <property type="match status" value="1"/>
</dbReference>
<evidence type="ECO:0000256" key="10">
    <source>
        <dbReference type="ARBA" id="ARBA00023136"/>
    </source>
</evidence>
<dbReference type="InterPro" id="IPR055270">
    <property type="entry name" value="Glyco_tran_10_C"/>
</dbReference>
<name>A0AAD9RC88_9HYME</name>
<keyword evidence="6 12" id="KW-0812">Transmembrane</keyword>
<keyword evidence="8 12" id="KW-1133">Transmembrane helix</keyword>
<evidence type="ECO:0000256" key="9">
    <source>
        <dbReference type="ARBA" id="ARBA00023034"/>
    </source>
</evidence>
<dbReference type="GO" id="GO:0008417">
    <property type="term" value="F:fucosyltransferase activity"/>
    <property type="evidence" value="ECO:0007669"/>
    <property type="project" value="InterPro"/>
</dbReference>
<organism evidence="15 16">
    <name type="scientific">Odynerus spinipes</name>
    <dbReference type="NCBI Taxonomy" id="1348599"/>
    <lineage>
        <taxon>Eukaryota</taxon>
        <taxon>Metazoa</taxon>
        <taxon>Ecdysozoa</taxon>
        <taxon>Arthropoda</taxon>
        <taxon>Hexapoda</taxon>
        <taxon>Insecta</taxon>
        <taxon>Pterygota</taxon>
        <taxon>Neoptera</taxon>
        <taxon>Endopterygota</taxon>
        <taxon>Hymenoptera</taxon>
        <taxon>Apocrita</taxon>
        <taxon>Aculeata</taxon>
        <taxon>Vespoidea</taxon>
        <taxon>Vespidae</taxon>
        <taxon>Eumeninae</taxon>
        <taxon>Odynerus</taxon>
    </lineage>
</organism>
<dbReference type="InterPro" id="IPR038577">
    <property type="entry name" value="GT10-like_C_sf"/>
</dbReference>
<evidence type="ECO:0000256" key="3">
    <source>
        <dbReference type="ARBA" id="ARBA00008919"/>
    </source>
</evidence>
<evidence type="ECO:0000256" key="1">
    <source>
        <dbReference type="ARBA" id="ARBA00004447"/>
    </source>
</evidence>
<dbReference type="Proteomes" id="UP001258017">
    <property type="component" value="Unassembled WGS sequence"/>
</dbReference>
<feature type="domain" description="Fucosyltransferase N-terminal" evidence="14">
    <location>
        <begin position="54"/>
        <end position="163"/>
    </location>
</feature>
<gene>
    <name evidence="15" type="ORF">KPH14_001012</name>
</gene>
<keyword evidence="10 12" id="KW-0472">Membrane</keyword>
<evidence type="ECO:0000256" key="5">
    <source>
        <dbReference type="ARBA" id="ARBA00022679"/>
    </source>
</evidence>
<keyword evidence="4 12" id="KW-0328">Glycosyltransferase</keyword>
<dbReference type="AlphaFoldDB" id="A0AAD9RC88"/>
<comment type="caution">
    <text evidence="15">The sequence shown here is derived from an EMBL/GenBank/DDBJ whole genome shotgun (WGS) entry which is preliminary data.</text>
</comment>
<dbReference type="SUPFAM" id="SSF53756">
    <property type="entry name" value="UDP-Glycosyltransferase/glycogen phosphorylase"/>
    <property type="match status" value="1"/>
</dbReference>
<dbReference type="InterPro" id="IPR031481">
    <property type="entry name" value="Glyco_tran_10_N"/>
</dbReference>
<dbReference type="InterPro" id="IPR001503">
    <property type="entry name" value="Glyco_trans_10"/>
</dbReference>
<dbReference type="Gene3D" id="3.40.50.11660">
    <property type="entry name" value="Glycosyl transferase family 10, C-terminal domain"/>
    <property type="match status" value="1"/>
</dbReference>
<evidence type="ECO:0000259" key="14">
    <source>
        <dbReference type="Pfam" id="PF17039"/>
    </source>
</evidence>
<dbReference type="FunFam" id="3.40.50.11660:FF:000006">
    <property type="entry name" value="Alpha-(1,3)-fucosyltransferase C"/>
    <property type="match status" value="1"/>
</dbReference>
<proteinExistence type="inferred from homology"/>
<evidence type="ECO:0000256" key="6">
    <source>
        <dbReference type="ARBA" id="ARBA00022692"/>
    </source>
</evidence>
<reference evidence="15" key="1">
    <citation type="submission" date="2021-08" db="EMBL/GenBank/DDBJ databases">
        <authorList>
            <person name="Misof B."/>
            <person name="Oliver O."/>
            <person name="Podsiadlowski L."/>
            <person name="Donath A."/>
            <person name="Peters R."/>
            <person name="Mayer C."/>
            <person name="Rust J."/>
            <person name="Gunkel S."/>
            <person name="Lesny P."/>
            <person name="Martin S."/>
            <person name="Oeyen J.P."/>
            <person name="Petersen M."/>
            <person name="Panagiotis P."/>
            <person name="Wilbrandt J."/>
            <person name="Tanja T."/>
        </authorList>
    </citation>
    <scope>NUCLEOTIDE SEQUENCE</scope>
    <source>
        <strain evidence="15">GBR_01_08_01A</strain>
        <tissue evidence="15">Thorax + abdomen</tissue>
    </source>
</reference>
<keyword evidence="11" id="KW-0325">Glycoprotein</keyword>
<evidence type="ECO:0000256" key="12">
    <source>
        <dbReference type="RuleBase" id="RU003832"/>
    </source>
</evidence>
<dbReference type="PANTHER" id="PTHR48438:SF1">
    <property type="entry name" value="ALPHA-(1,3)-FUCOSYLTRANSFERASE C-RELATED"/>
    <property type="match status" value="1"/>
</dbReference>
<keyword evidence="7" id="KW-0735">Signal-anchor</keyword>
<evidence type="ECO:0000259" key="13">
    <source>
        <dbReference type="Pfam" id="PF00852"/>
    </source>
</evidence>
<keyword evidence="5 12" id="KW-0808">Transferase</keyword>
<evidence type="ECO:0000256" key="8">
    <source>
        <dbReference type="ARBA" id="ARBA00022989"/>
    </source>
</evidence>
<keyword evidence="9 12" id="KW-0333">Golgi apparatus</keyword>
<evidence type="ECO:0000256" key="4">
    <source>
        <dbReference type="ARBA" id="ARBA00022676"/>
    </source>
</evidence>
<accession>A0AAD9RC88</accession>
<dbReference type="PANTHER" id="PTHR48438">
    <property type="entry name" value="ALPHA-(1,3)-FUCOSYLTRANSFERASE C-RELATED"/>
    <property type="match status" value="1"/>
</dbReference>
<feature type="domain" description="Fucosyltransferase C-terminal" evidence="13">
    <location>
        <begin position="210"/>
        <end position="383"/>
    </location>
</feature>
<reference evidence="15" key="2">
    <citation type="journal article" date="2023" name="Commun. Biol.">
        <title>Intrasexual cuticular hydrocarbon dimorphism in a wasp sheds light on hydrocarbon biosynthesis genes in Hymenoptera.</title>
        <authorList>
            <person name="Moris V.C."/>
            <person name="Podsiadlowski L."/>
            <person name="Martin S."/>
            <person name="Oeyen J.P."/>
            <person name="Donath A."/>
            <person name="Petersen M."/>
            <person name="Wilbrandt J."/>
            <person name="Misof B."/>
            <person name="Liedtke D."/>
            <person name="Thamm M."/>
            <person name="Scheiner R."/>
            <person name="Schmitt T."/>
            <person name="Niehuis O."/>
        </authorList>
    </citation>
    <scope>NUCLEOTIDE SEQUENCE</scope>
    <source>
        <strain evidence="15">GBR_01_08_01A</strain>
    </source>
</reference>
<keyword evidence="16" id="KW-1185">Reference proteome</keyword>
<dbReference type="Pfam" id="PF00852">
    <property type="entry name" value="Glyco_transf_10"/>
    <property type="match status" value="1"/>
</dbReference>
<dbReference type="GO" id="GO:0032580">
    <property type="term" value="C:Golgi cisterna membrane"/>
    <property type="evidence" value="ECO:0007669"/>
    <property type="project" value="UniProtKB-SubCell"/>
</dbReference>
<evidence type="ECO:0000313" key="16">
    <source>
        <dbReference type="Proteomes" id="UP001258017"/>
    </source>
</evidence>